<comment type="caution">
    <text evidence="2">The sequence shown here is derived from an EMBL/GenBank/DDBJ whole genome shotgun (WGS) entry which is preliminary data.</text>
</comment>
<accession>A0AAW0F4Q7</accession>
<organism evidence="2 3">
    <name type="scientific">Novymonas esmeraldas</name>
    <dbReference type="NCBI Taxonomy" id="1808958"/>
    <lineage>
        <taxon>Eukaryota</taxon>
        <taxon>Discoba</taxon>
        <taxon>Euglenozoa</taxon>
        <taxon>Kinetoplastea</taxon>
        <taxon>Metakinetoplastina</taxon>
        <taxon>Trypanosomatida</taxon>
        <taxon>Trypanosomatidae</taxon>
        <taxon>Novymonas</taxon>
    </lineage>
</organism>
<proteinExistence type="predicted"/>
<evidence type="ECO:0000313" key="3">
    <source>
        <dbReference type="Proteomes" id="UP001430356"/>
    </source>
</evidence>
<reference evidence="2 3" key="1">
    <citation type="journal article" date="2021" name="MBio">
        <title>A New Model Trypanosomatid, Novymonas esmeraldas: Genomic Perception of Its 'Candidatus Pandoraea novymonadis' Endosymbiont.</title>
        <authorList>
            <person name="Zakharova A."/>
            <person name="Saura A."/>
            <person name="Butenko A."/>
            <person name="Podesvova L."/>
            <person name="Warmusova S."/>
            <person name="Kostygov A.Y."/>
            <person name="Nenarokova A."/>
            <person name="Lukes J."/>
            <person name="Opperdoes F.R."/>
            <person name="Yurchenko V."/>
        </authorList>
    </citation>
    <scope>NUCLEOTIDE SEQUENCE [LARGE SCALE GENOMIC DNA]</scope>
    <source>
        <strain evidence="2 3">E262AT.01</strain>
    </source>
</reference>
<evidence type="ECO:0000256" key="1">
    <source>
        <dbReference type="SAM" id="MobiDB-lite"/>
    </source>
</evidence>
<keyword evidence="3" id="KW-1185">Reference proteome</keyword>
<name>A0AAW0F4Q7_9TRYP</name>
<dbReference type="EMBL" id="JAECZO010000004">
    <property type="protein sequence ID" value="KAK7200187.1"/>
    <property type="molecule type" value="Genomic_DNA"/>
</dbReference>
<gene>
    <name evidence="2" type="ORF">NESM_000069600</name>
</gene>
<sequence>MLRRVAYASLPRDPRDVRLLHHVGGGVVIAAVRYAPVASRPLFFSVVEMSAPNERAAPLRIVHVRVPQPATEVSSIVLLRSADGAEVFVVVQAAERPRVGAPATSTTTYVYRRQLVVEDSGSEGAGDEEASVDLVSSPPTSVALPTTAARVRYQRMPRAHTSADAAPWTAAAAFYPSANALTGASATGAAASVAAFVTVSGDGSGSSSSGGGGAGCQLRLWQLTGTRVTLEAAWTVPALAGFAVREVLTLPGTQDVVLLRHHSSVVEVDLAAVRSACAHGGAVTGNTFLSRAWRWSAHEQLTACAVKDALLYAATESGAVLVWDLRRPTTAAGLSCGGPPPQRSAELRAPITGLHAPYATGFITCDACGGVRDWRERGEAEEEEEAEAAASRVLHDVGGAAAAAAVAAGAFPYRSRAPVEAPTGEEGCAAMHGHDNFVAVVGECGRLCLYFCD</sequence>
<dbReference type="Proteomes" id="UP001430356">
    <property type="component" value="Unassembled WGS sequence"/>
</dbReference>
<feature type="region of interest" description="Disordered" evidence="1">
    <location>
        <begin position="120"/>
        <end position="141"/>
    </location>
</feature>
<protein>
    <submittedName>
        <fullName evidence="2">Uncharacterized protein</fullName>
    </submittedName>
</protein>
<dbReference type="AlphaFoldDB" id="A0AAW0F4Q7"/>
<evidence type="ECO:0000313" key="2">
    <source>
        <dbReference type="EMBL" id="KAK7200187.1"/>
    </source>
</evidence>